<dbReference type="InterPro" id="IPR011010">
    <property type="entry name" value="DNA_brk_join_enz"/>
</dbReference>
<feature type="active site" evidence="11">
    <location>
        <position position="241"/>
    </location>
</feature>
<dbReference type="AlphaFoldDB" id="A0A7V1I3E1"/>
<dbReference type="InterPro" id="IPR044068">
    <property type="entry name" value="CB"/>
</dbReference>
<accession>A0A7V1I3E1</accession>
<dbReference type="InterPro" id="IPR013762">
    <property type="entry name" value="Integrase-like_cat_sf"/>
</dbReference>
<feature type="active site" evidence="11">
    <location>
        <position position="244"/>
    </location>
</feature>
<dbReference type="NCBIfam" id="TIGR02225">
    <property type="entry name" value="recomb_XerD"/>
    <property type="match status" value="1"/>
</dbReference>
<dbReference type="HAMAP" id="MF_01807">
    <property type="entry name" value="Recomb_XerD"/>
    <property type="match status" value="1"/>
</dbReference>
<dbReference type="GO" id="GO:0006313">
    <property type="term" value="P:DNA transposition"/>
    <property type="evidence" value="ECO:0007669"/>
    <property type="project" value="UniProtKB-UniRule"/>
</dbReference>
<organism evidence="15">
    <name type="scientific">Desulfofervidus auxilii</name>
    <dbReference type="NCBI Taxonomy" id="1621989"/>
    <lineage>
        <taxon>Bacteria</taxon>
        <taxon>Pseudomonadati</taxon>
        <taxon>Thermodesulfobacteriota</taxon>
        <taxon>Candidatus Desulfofervidia</taxon>
        <taxon>Candidatus Desulfofervidales</taxon>
        <taxon>Candidatus Desulfofervidaceae</taxon>
        <taxon>Candidatus Desulfofervidus</taxon>
    </lineage>
</organism>
<comment type="similarity">
    <text evidence="2 11">Belongs to the 'phage' integrase family. XerD subfamily.</text>
</comment>
<dbReference type="GO" id="GO:0051301">
    <property type="term" value="P:cell division"/>
    <property type="evidence" value="ECO:0007669"/>
    <property type="project" value="UniProtKB-KW"/>
</dbReference>
<keyword evidence="9 11" id="KW-0233">DNA recombination</keyword>
<dbReference type="KEGG" id="daw:HS1_000033"/>
<proteinExistence type="inferred from homology"/>
<dbReference type="InterPro" id="IPR050090">
    <property type="entry name" value="Tyrosine_recombinase_XerCD"/>
</dbReference>
<dbReference type="InterPro" id="IPR011932">
    <property type="entry name" value="Recomb_XerD"/>
</dbReference>
<dbReference type="CDD" id="cd00798">
    <property type="entry name" value="INT_XerDC_C"/>
    <property type="match status" value="1"/>
</dbReference>
<dbReference type="HAMAP" id="MF_01808">
    <property type="entry name" value="Recomb_XerC_XerD"/>
    <property type="match status" value="1"/>
</dbReference>
<gene>
    <name evidence="11 15" type="primary">xerD</name>
    <name evidence="15" type="ORF">ENJ03_00675</name>
    <name evidence="14" type="ORF">HS1_000033</name>
</gene>
<evidence type="ECO:0000256" key="6">
    <source>
        <dbReference type="ARBA" id="ARBA00022829"/>
    </source>
</evidence>
<dbReference type="InterPro" id="IPR004107">
    <property type="entry name" value="Integrase_SAM-like_N"/>
</dbReference>
<dbReference type="InterPro" id="IPR023009">
    <property type="entry name" value="Tyrosine_recombinase_XerC/XerD"/>
</dbReference>
<reference evidence="14 16" key="1">
    <citation type="submission" date="2015-10" db="EMBL/GenBank/DDBJ databases">
        <title>Candidatus Desulfofervidus auxilii, a hydrogenotrophic sulfate-reducing bacterium involved in the thermophilic anaerobic oxidation of methane.</title>
        <authorList>
            <person name="Krukenberg V."/>
            <person name="Richter M."/>
            <person name="Wegener G."/>
        </authorList>
    </citation>
    <scope>NUCLEOTIDE SEQUENCE [LARGE SCALE GENOMIC DNA]</scope>
    <source>
        <strain evidence="14 16">HS1</strain>
    </source>
</reference>
<dbReference type="InterPro" id="IPR002104">
    <property type="entry name" value="Integrase_catalytic"/>
</dbReference>
<keyword evidence="5 11" id="KW-0132">Cell division</keyword>
<dbReference type="NCBIfam" id="NF001399">
    <property type="entry name" value="PRK00283.1"/>
    <property type="match status" value="1"/>
</dbReference>
<evidence type="ECO:0000313" key="15">
    <source>
        <dbReference type="EMBL" id="HEB73721.1"/>
    </source>
</evidence>
<dbReference type="PANTHER" id="PTHR30349:SF81">
    <property type="entry name" value="TYROSINE RECOMBINASE XERC"/>
    <property type="match status" value="1"/>
</dbReference>
<evidence type="ECO:0000256" key="1">
    <source>
        <dbReference type="ARBA" id="ARBA00004496"/>
    </source>
</evidence>
<keyword evidence="8 11" id="KW-0238">DNA-binding</keyword>
<comment type="subcellular location">
    <subcellularLocation>
        <location evidence="1 11">Cytoplasm</location>
    </subcellularLocation>
</comment>
<dbReference type="PROSITE" id="PS51900">
    <property type="entry name" value="CB"/>
    <property type="match status" value="1"/>
</dbReference>
<feature type="active site" evidence="11">
    <location>
        <position position="171"/>
    </location>
</feature>
<dbReference type="Proteomes" id="UP000070560">
    <property type="component" value="Chromosome"/>
</dbReference>
<keyword evidence="4 11" id="KW-0963">Cytoplasm</keyword>
<feature type="domain" description="Tyr recombinase" evidence="12">
    <location>
        <begin position="107"/>
        <end position="289"/>
    </location>
</feature>
<dbReference type="NCBIfam" id="NF040815">
    <property type="entry name" value="recomb_XerA_Arch"/>
    <property type="match status" value="1"/>
</dbReference>
<dbReference type="Gene3D" id="1.10.150.130">
    <property type="match status" value="1"/>
</dbReference>
<dbReference type="RefSeq" id="WP_066060102.1">
    <property type="nucleotide sequence ID" value="NZ_CP013015.1"/>
</dbReference>
<dbReference type="PANTHER" id="PTHR30349">
    <property type="entry name" value="PHAGE INTEGRASE-RELATED"/>
    <property type="match status" value="1"/>
</dbReference>
<dbReference type="GO" id="GO:0009037">
    <property type="term" value="F:tyrosine-based site-specific recombinase activity"/>
    <property type="evidence" value="ECO:0007669"/>
    <property type="project" value="UniProtKB-UniRule"/>
</dbReference>
<evidence type="ECO:0000256" key="5">
    <source>
        <dbReference type="ARBA" id="ARBA00022618"/>
    </source>
</evidence>
<dbReference type="OrthoDB" id="9801717at2"/>
<evidence type="ECO:0000256" key="9">
    <source>
        <dbReference type="ARBA" id="ARBA00023172"/>
    </source>
</evidence>
<name>A0A7V1I3E1_DESA2</name>
<reference evidence="15" key="2">
    <citation type="journal article" date="2020" name="mSystems">
        <title>Genome- and Community-Level Interaction Insights into Carbon Utilization and Element Cycling Functions of Hydrothermarchaeota in Hydrothermal Sediment.</title>
        <authorList>
            <person name="Zhou Z."/>
            <person name="Liu Y."/>
            <person name="Xu W."/>
            <person name="Pan J."/>
            <person name="Luo Z.H."/>
            <person name="Li M."/>
        </authorList>
    </citation>
    <scope>NUCLEOTIDE SEQUENCE [LARGE SCALE GENOMIC DNA]</scope>
    <source>
        <strain evidence="15">HyVt-45</strain>
    </source>
</reference>
<evidence type="ECO:0000256" key="7">
    <source>
        <dbReference type="ARBA" id="ARBA00022908"/>
    </source>
</evidence>
<evidence type="ECO:0000256" key="8">
    <source>
        <dbReference type="ARBA" id="ARBA00023125"/>
    </source>
</evidence>
<dbReference type="Pfam" id="PF02899">
    <property type="entry name" value="Phage_int_SAM_1"/>
    <property type="match status" value="1"/>
</dbReference>
<dbReference type="Gene3D" id="1.10.443.10">
    <property type="entry name" value="Intergrase catalytic core"/>
    <property type="match status" value="1"/>
</dbReference>
<dbReference type="EMBL" id="CP013015">
    <property type="protein sequence ID" value="AMM39840.1"/>
    <property type="molecule type" value="Genomic_DNA"/>
</dbReference>
<evidence type="ECO:0000256" key="4">
    <source>
        <dbReference type="ARBA" id="ARBA00022490"/>
    </source>
</evidence>
<dbReference type="Proteomes" id="UP000886268">
    <property type="component" value="Unassembled WGS sequence"/>
</dbReference>
<dbReference type="Pfam" id="PF00589">
    <property type="entry name" value="Phage_integrase"/>
    <property type="match status" value="1"/>
</dbReference>
<feature type="active site" evidence="11">
    <location>
        <position position="147"/>
    </location>
</feature>
<evidence type="ECO:0000256" key="11">
    <source>
        <dbReference type="HAMAP-Rule" id="MF_01807"/>
    </source>
</evidence>
<evidence type="ECO:0000259" key="13">
    <source>
        <dbReference type="PROSITE" id="PS51900"/>
    </source>
</evidence>
<dbReference type="SUPFAM" id="SSF56349">
    <property type="entry name" value="DNA breaking-rejoining enzymes"/>
    <property type="match status" value="1"/>
</dbReference>
<keyword evidence="6 11" id="KW-0159">Chromosome partition</keyword>
<dbReference type="InterPro" id="IPR010998">
    <property type="entry name" value="Integrase_recombinase_N"/>
</dbReference>
<evidence type="ECO:0000259" key="12">
    <source>
        <dbReference type="PROSITE" id="PS51898"/>
    </source>
</evidence>
<dbReference type="GO" id="GO:0007059">
    <property type="term" value="P:chromosome segregation"/>
    <property type="evidence" value="ECO:0007669"/>
    <property type="project" value="UniProtKB-UniRule"/>
</dbReference>
<dbReference type="PROSITE" id="PS51898">
    <property type="entry name" value="TYR_RECOMBINASE"/>
    <property type="match status" value="1"/>
</dbReference>
<evidence type="ECO:0000256" key="3">
    <source>
        <dbReference type="ARBA" id="ARBA00015810"/>
    </source>
</evidence>
<feature type="active site" description="O-(3'-phospho-DNA)-tyrosine intermediate" evidence="11">
    <location>
        <position position="276"/>
    </location>
</feature>
<keyword evidence="7 11" id="KW-0229">DNA integration</keyword>
<comment type="function">
    <text evidence="11">Site-specific tyrosine recombinase, which acts by catalyzing the cutting and rejoining of the recombining DNA molecules. The XerC-XerD complex is essential to convert dimers of the bacterial chromosome into monomers to permit their segregation at cell division. It also contributes to the segregational stability of plasmids.</text>
</comment>
<protein>
    <recommendedName>
        <fullName evidence="3 11">Tyrosine recombinase XerD</fullName>
    </recommendedName>
</protein>
<evidence type="ECO:0000256" key="10">
    <source>
        <dbReference type="ARBA" id="ARBA00023306"/>
    </source>
</evidence>
<comment type="subunit">
    <text evidence="11">Forms a cyclic heterotetrameric complex composed of two molecules of XerC and two molecules of XerD.</text>
</comment>
<dbReference type="GO" id="GO:0003677">
    <property type="term" value="F:DNA binding"/>
    <property type="evidence" value="ECO:0007669"/>
    <property type="project" value="UniProtKB-UniRule"/>
</dbReference>
<feature type="active site" evidence="11">
    <location>
        <position position="267"/>
    </location>
</feature>
<dbReference type="GO" id="GO:0005737">
    <property type="term" value="C:cytoplasm"/>
    <property type="evidence" value="ECO:0007669"/>
    <property type="project" value="UniProtKB-SubCell"/>
</dbReference>
<keyword evidence="16" id="KW-1185">Reference proteome</keyword>
<evidence type="ECO:0000313" key="16">
    <source>
        <dbReference type="Proteomes" id="UP000070560"/>
    </source>
</evidence>
<feature type="domain" description="Core-binding (CB)" evidence="13">
    <location>
        <begin position="1"/>
        <end position="86"/>
    </location>
</feature>
<evidence type="ECO:0000313" key="14">
    <source>
        <dbReference type="EMBL" id="AMM39840.1"/>
    </source>
</evidence>
<dbReference type="EMBL" id="DRKW01000038">
    <property type="protein sequence ID" value="HEB73721.1"/>
    <property type="molecule type" value="Genomic_DNA"/>
</dbReference>
<evidence type="ECO:0000256" key="2">
    <source>
        <dbReference type="ARBA" id="ARBA00010450"/>
    </source>
</evidence>
<keyword evidence="10 11" id="KW-0131">Cell cycle</keyword>
<sequence>MQDEIVDEFYQFLTLERGLSQHTIAAYASDLNKFQDYLYQKGIKDFTEVQTEEIEGFMYWLTLKRLSPRSRARILATIKTFFRFLVLTQRLESSPAVLIETPRFAKKLPQVLSLEEVERLLEQPDISQPKGLRDKAMLELLYATGLRVSELVLLKLNQINLEVGYVSVMGKGAKERLIPMGRKAQQVLTQYLKHGRSNLLKKPSPYLFIGYRGRPLTRQGFWEIIKRYVLKSGINKHISPHTLRHSFATHILERGADLRSVQTMLGHSSITTTQIYTHVTEKRLKEFYVRYHPRAK</sequence>